<feature type="transmembrane region" description="Helical" evidence="6">
    <location>
        <begin position="334"/>
        <end position="356"/>
    </location>
</feature>
<dbReference type="PANTHER" id="PTHR23501">
    <property type="entry name" value="MAJOR FACILITATOR SUPERFAMILY"/>
    <property type="match status" value="1"/>
</dbReference>
<dbReference type="Proteomes" id="UP001056012">
    <property type="component" value="Chromosome 5"/>
</dbReference>
<dbReference type="SUPFAM" id="SSF103473">
    <property type="entry name" value="MFS general substrate transporter"/>
    <property type="match status" value="2"/>
</dbReference>
<evidence type="ECO:0000256" key="2">
    <source>
        <dbReference type="ARBA" id="ARBA00022692"/>
    </source>
</evidence>
<dbReference type="FunFam" id="1.20.1250.20:FF:000381">
    <property type="entry name" value="Siderophore iron transporter mirB"/>
    <property type="match status" value="1"/>
</dbReference>
<evidence type="ECO:0000256" key="3">
    <source>
        <dbReference type="ARBA" id="ARBA00022989"/>
    </source>
</evidence>
<evidence type="ECO:0000256" key="5">
    <source>
        <dbReference type="SAM" id="MobiDB-lite"/>
    </source>
</evidence>
<name>A0A9Q9DUX9_CURCL</name>
<keyword evidence="2 6" id="KW-0812">Transmembrane</keyword>
<feature type="transmembrane region" description="Helical" evidence="6">
    <location>
        <begin position="442"/>
        <end position="462"/>
    </location>
</feature>
<proteinExistence type="predicted"/>
<feature type="transmembrane region" description="Helical" evidence="6">
    <location>
        <begin position="410"/>
        <end position="430"/>
    </location>
</feature>
<reference evidence="8" key="1">
    <citation type="submission" date="2021-12" db="EMBL/GenBank/DDBJ databases">
        <title>Curvularia clavata genome.</title>
        <authorList>
            <person name="Cao Y."/>
        </authorList>
    </citation>
    <scope>NUCLEOTIDE SEQUENCE</scope>
    <source>
        <strain evidence="8">Yc1106</strain>
    </source>
</reference>
<feature type="region of interest" description="Disordered" evidence="5">
    <location>
        <begin position="20"/>
        <end position="69"/>
    </location>
</feature>
<dbReference type="InterPro" id="IPR011701">
    <property type="entry name" value="MFS"/>
</dbReference>
<sequence length="617" mass="68151">MGFDFKGLSSSAILSSNTNAASAHGDHKDIADVPASVQGHTSMEVSRPDEKLGSPRESSLSQDSDEELNKVDTTAEHGVQAVQAASLVWKKRDLILAYILMWFIQFFTAYVSSTASTLSPYVTSDFNEHSLTALTTVISSIVSGIWKLPYAKILNIWGRPFGLSLGVAIYVIGLILMASCNNVKAYCAAQTFFYVGSNSINFFITVFIADTSKLKNRGLFISYASSPWLITTWIYGYGINGITAKGGIGWRWAFGIFAILSPIVVAPLIILFVVYEGKARRQGLITPRPSRGSFGQTVYYYLREFDAIGLLILAAGLSIFLLAFNIYSKQAEEWKSPLIICFIIFGALLVVAFGLWEKYGAPVTFIPWPLLKNRTVIFTYTMAASLYIGWYCWDSYFYSLLVVLFNQSAVHATWIANIYTMGSCFICIVYGVMLRYYGKLKIYSLFFGVPLTMLGVGLMIKFRQPDENIGYIVMCMIFIAFGGGVLVISEQTTLMAVSKQQDFPALLAVEAMIIAIGSAIGSTIAGAIWTGVFPVKLRENLPASAMENFNKIFGDMTVQASYPVGSETRDAINLSYGQTQRYMLIAAVCVYCITLFSVALWQNVDVKKMKQRTVGLL</sequence>
<feature type="transmembrane region" description="Helical" evidence="6">
    <location>
        <begin position="509"/>
        <end position="532"/>
    </location>
</feature>
<dbReference type="AlphaFoldDB" id="A0A9Q9DUX9"/>
<dbReference type="InterPro" id="IPR036259">
    <property type="entry name" value="MFS_trans_sf"/>
</dbReference>
<dbReference type="EMBL" id="CP089278">
    <property type="protein sequence ID" value="USP79465.1"/>
    <property type="molecule type" value="Genomic_DNA"/>
</dbReference>
<accession>A0A9Q9DUX9</accession>
<evidence type="ECO:0000259" key="7">
    <source>
        <dbReference type="PROSITE" id="PS50850"/>
    </source>
</evidence>
<feature type="transmembrane region" description="Helical" evidence="6">
    <location>
        <begin position="307"/>
        <end position="328"/>
    </location>
</feature>
<dbReference type="PANTHER" id="PTHR23501:SF3">
    <property type="entry name" value="MAJOR FACILITATOR SUPERFAMILY (MFS) PROFILE DOMAIN-CONTAINING PROTEIN"/>
    <property type="match status" value="1"/>
</dbReference>
<feature type="transmembrane region" description="Helical" evidence="6">
    <location>
        <begin position="191"/>
        <end position="208"/>
    </location>
</feature>
<evidence type="ECO:0000256" key="6">
    <source>
        <dbReference type="SAM" id="Phobius"/>
    </source>
</evidence>
<feature type="transmembrane region" description="Helical" evidence="6">
    <location>
        <begin position="94"/>
        <end position="111"/>
    </location>
</feature>
<feature type="transmembrane region" description="Helical" evidence="6">
    <location>
        <begin position="131"/>
        <end position="149"/>
    </location>
</feature>
<evidence type="ECO:0000313" key="8">
    <source>
        <dbReference type="EMBL" id="USP79465.1"/>
    </source>
</evidence>
<gene>
    <name evidence="8" type="ORF">yc1106_06739</name>
</gene>
<feature type="transmembrane region" description="Helical" evidence="6">
    <location>
        <begin position="377"/>
        <end position="398"/>
    </location>
</feature>
<feature type="transmembrane region" description="Helical" evidence="6">
    <location>
        <begin position="220"/>
        <end position="240"/>
    </location>
</feature>
<dbReference type="OrthoDB" id="4078873at2759"/>
<keyword evidence="3 6" id="KW-1133">Transmembrane helix</keyword>
<evidence type="ECO:0000256" key="1">
    <source>
        <dbReference type="ARBA" id="ARBA00004141"/>
    </source>
</evidence>
<dbReference type="GO" id="GO:0022857">
    <property type="term" value="F:transmembrane transporter activity"/>
    <property type="evidence" value="ECO:0007669"/>
    <property type="project" value="InterPro"/>
</dbReference>
<evidence type="ECO:0000256" key="4">
    <source>
        <dbReference type="ARBA" id="ARBA00023136"/>
    </source>
</evidence>
<feature type="transmembrane region" description="Helical" evidence="6">
    <location>
        <begin position="468"/>
        <end position="488"/>
    </location>
</feature>
<feature type="domain" description="Major facilitator superfamily (MFS) profile" evidence="7">
    <location>
        <begin position="94"/>
        <end position="604"/>
    </location>
</feature>
<dbReference type="Gene3D" id="1.20.1250.20">
    <property type="entry name" value="MFS general substrate transporter like domains"/>
    <property type="match status" value="2"/>
</dbReference>
<dbReference type="PROSITE" id="PS50850">
    <property type="entry name" value="MFS"/>
    <property type="match status" value="1"/>
</dbReference>
<keyword evidence="9" id="KW-1185">Reference proteome</keyword>
<feature type="transmembrane region" description="Helical" evidence="6">
    <location>
        <begin position="252"/>
        <end position="275"/>
    </location>
</feature>
<keyword evidence="4 6" id="KW-0472">Membrane</keyword>
<evidence type="ECO:0000313" key="9">
    <source>
        <dbReference type="Proteomes" id="UP001056012"/>
    </source>
</evidence>
<protein>
    <recommendedName>
        <fullName evidence="7">Major facilitator superfamily (MFS) profile domain-containing protein</fullName>
    </recommendedName>
</protein>
<comment type="subcellular location">
    <subcellularLocation>
        <location evidence="1">Membrane</location>
        <topology evidence="1">Multi-pass membrane protein</topology>
    </subcellularLocation>
</comment>
<dbReference type="GO" id="GO:0005886">
    <property type="term" value="C:plasma membrane"/>
    <property type="evidence" value="ECO:0007669"/>
    <property type="project" value="TreeGrafter"/>
</dbReference>
<dbReference type="InterPro" id="IPR020846">
    <property type="entry name" value="MFS_dom"/>
</dbReference>
<feature type="transmembrane region" description="Helical" evidence="6">
    <location>
        <begin position="161"/>
        <end position="179"/>
    </location>
</feature>
<dbReference type="Pfam" id="PF07690">
    <property type="entry name" value="MFS_1"/>
    <property type="match status" value="1"/>
</dbReference>
<organism evidence="8 9">
    <name type="scientific">Curvularia clavata</name>
    <dbReference type="NCBI Taxonomy" id="95742"/>
    <lineage>
        <taxon>Eukaryota</taxon>
        <taxon>Fungi</taxon>
        <taxon>Dikarya</taxon>
        <taxon>Ascomycota</taxon>
        <taxon>Pezizomycotina</taxon>
        <taxon>Dothideomycetes</taxon>
        <taxon>Pleosporomycetidae</taxon>
        <taxon>Pleosporales</taxon>
        <taxon>Pleosporineae</taxon>
        <taxon>Pleosporaceae</taxon>
        <taxon>Curvularia</taxon>
    </lineage>
</organism>
<feature type="transmembrane region" description="Helical" evidence="6">
    <location>
        <begin position="582"/>
        <end position="601"/>
    </location>
</feature>
<dbReference type="VEuPathDB" id="FungiDB:yc1106_06739"/>